<dbReference type="Gene3D" id="2.60.120.260">
    <property type="entry name" value="Galactose-binding domain-like"/>
    <property type="match status" value="2"/>
</dbReference>
<organism evidence="3 4">
    <name type="scientific">Phycicoccus flavus</name>
    <dbReference type="NCBI Taxonomy" id="2502783"/>
    <lineage>
        <taxon>Bacteria</taxon>
        <taxon>Bacillati</taxon>
        <taxon>Actinomycetota</taxon>
        <taxon>Actinomycetes</taxon>
        <taxon>Micrococcales</taxon>
        <taxon>Intrasporangiaceae</taxon>
        <taxon>Phycicoccus</taxon>
    </lineage>
</organism>
<proteinExistence type="predicted"/>
<dbReference type="PROSITE" id="PS50022">
    <property type="entry name" value="FA58C_3"/>
    <property type="match status" value="1"/>
</dbReference>
<evidence type="ECO:0000259" key="2">
    <source>
        <dbReference type="PROSITE" id="PS50022"/>
    </source>
</evidence>
<evidence type="ECO:0000313" key="3">
    <source>
        <dbReference type="EMBL" id="NHA68550.1"/>
    </source>
</evidence>
<protein>
    <submittedName>
        <fullName evidence="3">Discoidin domain-containing protein</fullName>
    </submittedName>
</protein>
<dbReference type="AlphaFoldDB" id="A0A8T6R518"/>
<dbReference type="SUPFAM" id="SSF49785">
    <property type="entry name" value="Galactose-binding domain-like"/>
    <property type="match status" value="2"/>
</dbReference>
<comment type="caution">
    <text evidence="3">The sequence shown here is derived from an EMBL/GenBank/DDBJ whole genome shotgun (WGS) entry which is preliminary data.</text>
</comment>
<dbReference type="InterPro" id="IPR008979">
    <property type="entry name" value="Galactose-bd-like_sf"/>
</dbReference>
<accession>A0A8T6R518</accession>
<dbReference type="Proteomes" id="UP000287866">
    <property type="component" value="Unassembled WGS sequence"/>
</dbReference>
<feature type="domain" description="F5/8 type C" evidence="2">
    <location>
        <begin position="597"/>
        <end position="694"/>
    </location>
</feature>
<name>A0A8T6R518_9MICO</name>
<evidence type="ECO:0000256" key="1">
    <source>
        <dbReference type="SAM" id="MobiDB-lite"/>
    </source>
</evidence>
<gene>
    <name evidence="3" type="ORF">EPD83_010875</name>
</gene>
<sequence length="1031" mass="108582">MTAWLSATHAPAARAAVAPAAWLTDDAVASLYHRVLLRHTRWTESQRDAGAGVYRFGDFGFGVVLGHAMLLTRGTYDADEAGISEDELRSRTLATIRHYAATNRNAGGSGWGQRLFWDTTFQTYFVLAARLLWDELDAPTRRNVELIGTAQADYTVALGTARDPMSGSWTPNGLQGGYRGDTKLEEMGVYAQAIGPGLAWSGDDPHAQEWLDTFSLWGRNQAGLPAADAANPTMVGGAPVSDNRAHNVWDTFAVENHGSFGPHYQSELWRTGGRNAAHFIAAGRELPEVITHQPNSDPLWRVILGVMSDSGEPLMPMVDDREHLFGRDVIPLAFLAQVLGDPHAAQAESNLAHQLLPYLDYPPEYRLAKFSGEPKYEPETRAEITMSLLFHEWRAANGGAVAPSGQAEMFAAAAGAVDLGDGIGMVSHQTARAWAGALSKPGFTKLAWQPDHDDWFFNLGGASPMYLPSTSLRANARDTTVYSPARDGFHASATVLTLDDGRVGMTTLPDGSIVISSSGVADREGTYGLHNLTMPGVRGLDGTRTFATAEGPVEVESSDSGGPLPSGVVRRDVLDLHGVTARHVRMLGVRAVNKYGYSIWSLEVRDRRGGPDLAVGRPTTASSQDGGKEARLATDGDPSTRWAVSRGDRLRQDSWIAVDLGEPTSIATVRIDWEAANATAYELQTSDDGTTWTTRVVYPAVTRTSGWLGIDDRVAFLVRGSRNPIEISDAALCLSAGPASGSAGMVVEGLPDVRSDDLPATAAAAEALAPRVADGSLTASLAGGHLSLFNLGGAEVRTEVLLPHPGSGPVACHEGRQTVTADGTVLEAALGASSAVVLPPRLSVSVGGARPPAGLVVEVVDAATVRLGGVQALVDVEFATGRTQRIGVVPARTTTVRDPGGTPFPLADLALDRQTFPTSPLPPTMTSPAAAVDGDAATAWQVEGDGRMVVDLGGAHDIGRVRVGWGSPSGTGTVAVSDDGLEFTEVGRVTPSTTGAGLEVGRSARYVALAVTAPASSGRRVAVTSLSVLPA</sequence>
<dbReference type="InterPro" id="IPR000421">
    <property type="entry name" value="FA58C"/>
</dbReference>
<feature type="region of interest" description="Disordered" evidence="1">
    <location>
        <begin position="610"/>
        <end position="643"/>
    </location>
</feature>
<dbReference type="EMBL" id="SAYU02000032">
    <property type="protein sequence ID" value="NHA68550.1"/>
    <property type="molecule type" value="Genomic_DNA"/>
</dbReference>
<reference evidence="3" key="1">
    <citation type="submission" date="2020-03" db="EMBL/GenBank/DDBJ databases">
        <title>Phycicoccus flavus sp. nov., a novel endophytic actinobacterium isolated from branch of Kandelia candel.</title>
        <authorList>
            <person name="Tuo L."/>
        </authorList>
    </citation>
    <scope>NUCLEOTIDE SEQUENCE</scope>
    <source>
        <strain evidence="3">CMS6Z-2</strain>
    </source>
</reference>
<evidence type="ECO:0000313" key="4">
    <source>
        <dbReference type="Proteomes" id="UP000287866"/>
    </source>
</evidence>
<dbReference type="Pfam" id="PF00754">
    <property type="entry name" value="F5_F8_type_C"/>
    <property type="match status" value="1"/>
</dbReference>
<keyword evidence="4" id="KW-1185">Reference proteome</keyword>